<feature type="signal peptide" evidence="2">
    <location>
        <begin position="1"/>
        <end position="24"/>
    </location>
</feature>
<sequence length="407" mass="43726">MARRTILAVAAGLLLLLGAAHVYLHPTLQPTAHEDDTIARLEKLHQALAEKTSMQEKTLASYKATTLAAQDAMKAQANPTTSRIEEAVAARLAAIQREADLHAEAHQEHHEDPYILQKHNGHIPFVFVAGLEGTGHHWWKAFWEQCGSKARPSLLGPLAWQRAAAVFNAKMALDLPASKLMTEAARAETNTGGTVYALNTLGGRNDEAMRLLKASAPGQQLPWGEGEGMGSYPNWWGTPTPDHKALQMPDLTYMADALRGVQGAQLRIVLLTREASQIVRSVCDKRNFAKSVGGCAAEVQILSLGAGILSTQLEALPPPPSVICEHVRFGKLQAGDAETLERLSVLSGIDDAARVAKRVRAPPSPPGGAGPKTERAKRDREQLVGVLARAQEAAVSACARQALRRGA</sequence>
<gene>
    <name evidence="3" type="ORF">PECAL_5P13040</name>
</gene>
<proteinExistence type="predicted"/>
<evidence type="ECO:0000256" key="2">
    <source>
        <dbReference type="SAM" id="SignalP"/>
    </source>
</evidence>
<evidence type="ECO:0000256" key="1">
    <source>
        <dbReference type="SAM" id="MobiDB-lite"/>
    </source>
</evidence>
<dbReference type="OrthoDB" id="205072at2759"/>
<dbReference type="Proteomes" id="UP000789595">
    <property type="component" value="Unassembled WGS sequence"/>
</dbReference>
<keyword evidence="4" id="KW-1185">Reference proteome</keyword>
<feature type="compositionally biased region" description="Basic and acidic residues" evidence="1">
    <location>
        <begin position="372"/>
        <end position="381"/>
    </location>
</feature>
<evidence type="ECO:0000313" key="3">
    <source>
        <dbReference type="EMBL" id="CAH0376698.1"/>
    </source>
</evidence>
<evidence type="ECO:0008006" key="5">
    <source>
        <dbReference type="Google" id="ProtNLM"/>
    </source>
</evidence>
<dbReference type="EMBL" id="CAKKNE010000005">
    <property type="protein sequence ID" value="CAH0376698.1"/>
    <property type="molecule type" value="Genomic_DNA"/>
</dbReference>
<dbReference type="AlphaFoldDB" id="A0A8J2SUN6"/>
<feature type="chain" id="PRO_5035153253" description="Sulfotransferase domain-containing protein" evidence="2">
    <location>
        <begin position="25"/>
        <end position="407"/>
    </location>
</feature>
<reference evidence="3" key="1">
    <citation type="submission" date="2021-11" db="EMBL/GenBank/DDBJ databases">
        <authorList>
            <consortium name="Genoscope - CEA"/>
            <person name="William W."/>
        </authorList>
    </citation>
    <scope>NUCLEOTIDE SEQUENCE</scope>
</reference>
<organism evidence="3 4">
    <name type="scientific">Pelagomonas calceolata</name>
    <dbReference type="NCBI Taxonomy" id="35677"/>
    <lineage>
        <taxon>Eukaryota</taxon>
        <taxon>Sar</taxon>
        <taxon>Stramenopiles</taxon>
        <taxon>Ochrophyta</taxon>
        <taxon>Pelagophyceae</taxon>
        <taxon>Pelagomonadales</taxon>
        <taxon>Pelagomonadaceae</taxon>
        <taxon>Pelagomonas</taxon>
    </lineage>
</organism>
<name>A0A8J2SUN6_9STRA</name>
<keyword evidence="2" id="KW-0732">Signal</keyword>
<evidence type="ECO:0000313" key="4">
    <source>
        <dbReference type="Proteomes" id="UP000789595"/>
    </source>
</evidence>
<accession>A0A8J2SUN6</accession>
<comment type="caution">
    <text evidence="3">The sequence shown here is derived from an EMBL/GenBank/DDBJ whole genome shotgun (WGS) entry which is preliminary data.</text>
</comment>
<protein>
    <recommendedName>
        <fullName evidence="5">Sulfotransferase domain-containing protein</fullName>
    </recommendedName>
</protein>
<feature type="region of interest" description="Disordered" evidence="1">
    <location>
        <begin position="357"/>
        <end position="381"/>
    </location>
</feature>